<organism evidence="1 2">
    <name type="scientific">Terribacillus saccharophilus</name>
    <dbReference type="NCBI Taxonomy" id="361277"/>
    <lineage>
        <taxon>Bacteria</taxon>
        <taxon>Bacillati</taxon>
        <taxon>Bacillota</taxon>
        <taxon>Bacilli</taxon>
        <taxon>Bacillales</taxon>
        <taxon>Bacillaceae</taxon>
        <taxon>Terribacillus</taxon>
    </lineage>
</organism>
<proteinExistence type="predicted"/>
<dbReference type="EMBL" id="NPBJ01000044">
    <property type="protein sequence ID" value="PAD98140.1"/>
    <property type="molecule type" value="Genomic_DNA"/>
</dbReference>
<keyword evidence="2" id="KW-1185">Reference proteome</keyword>
<sequence length="485" mass="51659">AETSIAAAVDEGESSLATAAATAKTDVTNTANSAKSSITSTKTSAESSINTAKTQATTAINDLVTSAQGSIKTVSDQVAAAQTNIDEILAAIRNNQLLKKTGDTMTGPLNLTVTDPTPINVKRTGNASNANMKFEHDGATGFIGIDKSGLWKIITGTDANLDGAAAAKFLETTEGAQNKATKAETNAKNASVPRAGGTMSGQLVFENDIGISHKSPSGAARRTIHRGGDDNVYINTDNIGKTIIRGSQVVNKDGKDFETTEGAQNKVKAVTDVAQMNKITKDDGDAMVVISNTEDFLAKLLALPQGFHTFYAASGGSINTRPTTNPLRGIAHLNGSRRDGFIYASDHLGNVYTNQIEGQRPAGWQKLKGDKDLTWYDLPLVNGAQIYSEAERPMYAIDGKTVWLKGAVKGVTGPLFTVATLPVGFRPRNQDHTFAQSTSFDGYKATVVRWKLEAATGNLYVHRNSMDRYDSGQWYPIATSFRLDN</sequence>
<protein>
    <submittedName>
        <fullName evidence="1">Uncharacterized protein</fullName>
    </submittedName>
</protein>
<reference evidence="1 2" key="1">
    <citation type="submission" date="2017-07" db="EMBL/GenBank/DDBJ databases">
        <title>Isolation and whole genome analysis of endospore-forming bacteria from heroin.</title>
        <authorList>
            <person name="Kalinowski J."/>
            <person name="Ahrens B."/>
            <person name="Al-Dilaimi A."/>
            <person name="Winkler A."/>
            <person name="Wibberg D."/>
            <person name="Schleenbecker U."/>
            <person name="Ruckert C."/>
            <person name="Wolfel R."/>
            <person name="Grass G."/>
        </authorList>
    </citation>
    <scope>NUCLEOTIDE SEQUENCE [LARGE SCALE GENOMIC DNA]</scope>
    <source>
        <strain evidence="1 2">7517-1</strain>
    </source>
</reference>
<dbReference type="Proteomes" id="UP000216852">
    <property type="component" value="Unassembled WGS sequence"/>
</dbReference>
<comment type="caution">
    <text evidence="1">The sequence shown here is derived from an EMBL/GenBank/DDBJ whole genome shotgun (WGS) entry which is preliminary data.</text>
</comment>
<evidence type="ECO:0000313" key="2">
    <source>
        <dbReference type="Proteomes" id="UP000216852"/>
    </source>
</evidence>
<gene>
    <name evidence="1" type="ORF">CHH48_19025</name>
</gene>
<accession>A0ABX4GTF2</accession>
<name>A0ABX4GTF2_9BACI</name>
<evidence type="ECO:0000313" key="1">
    <source>
        <dbReference type="EMBL" id="PAD98140.1"/>
    </source>
</evidence>
<feature type="non-terminal residue" evidence="1">
    <location>
        <position position="1"/>
    </location>
</feature>